<dbReference type="EMBL" id="MCGE01000014">
    <property type="protein sequence ID" value="ORZ14602.1"/>
    <property type="molecule type" value="Genomic_DNA"/>
</dbReference>
<dbReference type="GO" id="GO:0000978">
    <property type="term" value="F:RNA polymerase II cis-regulatory region sequence-specific DNA binding"/>
    <property type="evidence" value="ECO:0007669"/>
    <property type="project" value="TreeGrafter"/>
</dbReference>
<dbReference type="SUPFAM" id="SSF46785">
    <property type="entry name" value="Winged helix' DNA-binding domain"/>
    <property type="match status" value="1"/>
</dbReference>
<feature type="region of interest" description="Disordered" evidence="3">
    <location>
        <begin position="264"/>
        <end position="306"/>
    </location>
</feature>
<dbReference type="InterPro" id="IPR036390">
    <property type="entry name" value="WH_DNA-bd_sf"/>
</dbReference>
<dbReference type="AlphaFoldDB" id="A0A1X2IDP2"/>
<feature type="domain" description="Fork-head" evidence="4">
    <location>
        <begin position="96"/>
        <end position="194"/>
    </location>
</feature>
<feature type="region of interest" description="Disordered" evidence="3">
    <location>
        <begin position="1"/>
        <end position="27"/>
    </location>
</feature>
<feature type="compositionally biased region" description="Low complexity" evidence="3">
    <location>
        <begin position="7"/>
        <end position="24"/>
    </location>
</feature>
<organism evidence="5 6">
    <name type="scientific">Absidia repens</name>
    <dbReference type="NCBI Taxonomy" id="90262"/>
    <lineage>
        <taxon>Eukaryota</taxon>
        <taxon>Fungi</taxon>
        <taxon>Fungi incertae sedis</taxon>
        <taxon>Mucoromycota</taxon>
        <taxon>Mucoromycotina</taxon>
        <taxon>Mucoromycetes</taxon>
        <taxon>Mucorales</taxon>
        <taxon>Cunninghamellaceae</taxon>
        <taxon>Absidia</taxon>
    </lineage>
</organism>
<dbReference type="InterPro" id="IPR018122">
    <property type="entry name" value="TF_fork_head_CS_1"/>
</dbReference>
<comment type="subcellular location">
    <subcellularLocation>
        <location evidence="2">Nucleus</location>
    </subcellularLocation>
</comment>
<keyword evidence="1 2" id="KW-0238">DNA-binding</keyword>
<gene>
    <name evidence="5" type="ORF">BCR42DRAFT_417270</name>
</gene>
<dbReference type="InterPro" id="IPR001766">
    <property type="entry name" value="Fork_head_dom"/>
</dbReference>
<feature type="DNA-binding region" description="Fork-head" evidence="2">
    <location>
        <begin position="96"/>
        <end position="194"/>
    </location>
</feature>
<dbReference type="InterPro" id="IPR050211">
    <property type="entry name" value="FOX_domain-containing"/>
</dbReference>
<dbReference type="PROSITE" id="PS00657">
    <property type="entry name" value="FORK_HEAD_1"/>
    <property type="match status" value="1"/>
</dbReference>
<accession>A0A1X2IDP2</accession>
<dbReference type="PRINTS" id="PR00053">
    <property type="entry name" value="FORKHEAD"/>
</dbReference>
<evidence type="ECO:0000256" key="2">
    <source>
        <dbReference type="PROSITE-ProRule" id="PRU00089"/>
    </source>
</evidence>
<protein>
    <submittedName>
        <fullName evidence="5">Fork head domain-domain-containing protein</fullName>
    </submittedName>
</protein>
<dbReference type="CDD" id="cd00059">
    <property type="entry name" value="FH_FOX"/>
    <property type="match status" value="1"/>
</dbReference>
<evidence type="ECO:0000256" key="3">
    <source>
        <dbReference type="SAM" id="MobiDB-lite"/>
    </source>
</evidence>
<comment type="caution">
    <text evidence="5">The sequence shown here is derived from an EMBL/GenBank/DDBJ whole genome shotgun (WGS) entry which is preliminary data.</text>
</comment>
<dbReference type="PROSITE" id="PS50039">
    <property type="entry name" value="FORK_HEAD_3"/>
    <property type="match status" value="1"/>
</dbReference>
<keyword evidence="6" id="KW-1185">Reference proteome</keyword>
<evidence type="ECO:0000259" key="4">
    <source>
        <dbReference type="PROSITE" id="PS50039"/>
    </source>
</evidence>
<reference evidence="5 6" key="1">
    <citation type="submission" date="2016-07" db="EMBL/GenBank/DDBJ databases">
        <title>Pervasive Adenine N6-methylation of Active Genes in Fungi.</title>
        <authorList>
            <consortium name="DOE Joint Genome Institute"/>
            <person name="Mondo S.J."/>
            <person name="Dannebaum R.O."/>
            <person name="Kuo R.C."/>
            <person name="Labutti K."/>
            <person name="Haridas S."/>
            <person name="Kuo A."/>
            <person name="Salamov A."/>
            <person name="Ahrendt S.R."/>
            <person name="Lipzen A."/>
            <person name="Sullivan W."/>
            <person name="Andreopoulos W.B."/>
            <person name="Clum A."/>
            <person name="Lindquist E."/>
            <person name="Daum C."/>
            <person name="Ramamoorthy G.K."/>
            <person name="Gryganskyi A."/>
            <person name="Culley D."/>
            <person name="Magnuson J.K."/>
            <person name="James T.Y."/>
            <person name="O'Malley M.A."/>
            <person name="Stajich J.E."/>
            <person name="Spatafora J.W."/>
            <person name="Visel A."/>
            <person name="Grigoriev I.V."/>
        </authorList>
    </citation>
    <scope>NUCLEOTIDE SEQUENCE [LARGE SCALE GENOMIC DNA]</scope>
    <source>
        <strain evidence="5 6">NRRL 1336</strain>
    </source>
</reference>
<dbReference type="Gene3D" id="1.10.10.10">
    <property type="entry name" value="Winged helix-like DNA-binding domain superfamily/Winged helix DNA-binding domain"/>
    <property type="match status" value="1"/>
</dbReference>
<dbReference type="GO" id="GO:0000981">
    <property type="term" value="F:DNA-binding transcription factor activity, RNA polymerase II-specific"/>
    <property type="evidence" value="ECO:0007669"/>
    <property type="project" value="TreeGrafter"/>
</dbReference>
<dbReference type="SMART" id="SM00339">
    <property type="entry name" value="FH"/>
    <property type="match status" value="1"/>
</dbReference>
<evidence type="ECO:0000313" key="6">
    <source>
        <dbReference type="Proteomes" id="UP000193560"/>
    </source>
</evidence>
<dbReference type="Proteomes" id="UP000193560">
    <property type="component" value="Unassembled WGS sequence"/>
</dbReference>
<dbReference type="GO" id="GO:0005634">
    <property type="term" value="C:nucleus"/>
    <property type="evidence" value="ECO:0007669"/>
    <property type="project" value="UniProtKB-SubCell"/>
</dbReference>
<dbReference type="PANTHER" id="PTHR11829">
    <property type="entry name" value="FORKHEAD BOX PROTEIN"/>
    <property type="match status" value="1"/>
</dbReference>
<keyword evidence="2" id="KW-0539">Nucleus</keyword>
<name>A0A1X2IDP2_9FUNG</name>
<sequence length="320" mass="35956">MPSDELGNNSCNGSSSNHDSNNNNGDKRYIEKQLGERRGNTSTRSLPINNNNGTNIIKEYQYDDYIKFRRETQLPSIPVVMRHPHVVSSPTRKRRRPPFSYSSLITQAILEAENERMTLRQIYDWIVQKYPSLYNATDIGWQNTIRHNLSLNRCFKKLPKSDSDISAKGKGGYWTIDPNHMAKFKNGAFARGSSSSLRRKPSNFITTKTENIANVTEQHQPTQQQQSTDYPSTPLPSLHYIHEHLSTSDSNAIAATHPPLNTLPRPTTNPSPSFMPTQSTQLFKKPNCDSTALRPPDPASSSCSSASASLTVMNIHNILN</sequence>
<proteinExistence type="predicted"/>
<dbReference type="OrthoDB" id="5954824at2759"/>
<evidence type="ECO:0000313" key="5">
    <source>
        <dbReference type="EMBL" id="ORZ14602.1"/>
    </source>
</evidence>
<dbReference type="InterPro" id="IPR036388">
    <property type="entry name" value="WH-like_DNA-bd_sf"/>
</dbReference>
<dbReference type="Pfam" id="PF00250">
    <property type="entry name" value="Forkhead"/>
    <property type="match status" value="1"/>
</dbReference>
<dbReference type="PANTHER" id="PTHR11829:SF343">
    <property type="entry name" value="FORK-HEAD DOMAIN-CONTAINING PROTEIN"/>
    <property type="match status" value="1"/>
</dbReference>
<dbReference type="STRING" id="90262.A0A1X2IDP2"/>
<evidence type="ECO:0000256" key="1">
    <source>
        <dbReference type="ARBA" id="ARBA00023125"/>
    </source>
</evidence>